<dbReference type="Pfam" id="PF13590">
    <property type="entry name" value="DUF4136"/>
    <property type="match status" value="1"/>
</dbReference>
<feature type="domain" description="DUF4136" evidence="2">
    <location>
        <begin position="24"/>
        <end position="176"/>
    </location>
</feature>
<protein>
    <recommendedName>
        <fullName evidence="2">DUF4136 domain-containing protein</fullName>
    </recommendedName>
</protein>
<sequence>MKIPALILVLISCLMLNACTSKPKSDYDIEYDFSQLKSFETFSPSQTDDPLSSSRIEDSIAVALTKQGFVMAQQQPDFKITYSFKVEDKPKESGLSIGLGTGTWGSSGGVSVGTSVGVPIGSDTARIQTIQIDIINPQTNKLIWRGTDKFNFDAGGEEKLSATQVTVTKILSQFPPQKQ</sequence>
<dbReference type="AlphaFoldDB" id="A0A1S6HVX8"/>
<dbReference type="Gene3D" id="3.30.160.670">
    <property type="match status" value="1"/>
</dbReference>
<accession>A0A1S6HVX8</accession>
<feature type="chain" id="PRO_5012300578" description="DUF4136 domain-containing protein" evidence="1">
    <location>
        <begin position="19"/>
        <end position="179"/>
    </location>
</feature>
<dbReference type="InterPro" id="IPR025411">
    <property type="entry name" value="DUF4136"/>
</dbReference>
<dbReference type="KEGG" id="spsw:Sps_04630"/>
<dbReference type="EMBL" id="CP014782">
    <property type="protein sequence ID" value="AQS39715.1"/>
    <property type="molecule type" value="Genomic_DNA"/>
</dbReference>
<dbReference type="RefSeq" id="WP_077754573.1">
    <property type="nucleotide sequence ID" value="NZ_CP014782.1"/>
</dbReference>
<evidence type="ECO:0000256" key="1">
    <source>
        <dbReference type="SAM" id="SignalP"/>
    </source>
</evidence>
<organism evidence="3 4">
    <name type="scientific">Shewanella psychrophila</name>
    <dbReference type="NCBI Taxonomy" id="225848"/>
    <lineage>
        <taxon>Bacteria</taxon>
        <taxon>Pseudomonadati</taxon>
        <taxon>Pseudomonadota</taxon>
        <taxon>Gammaproteobacteria</taxon>
        <taxon>Alteromonadales</taxon>
        <taxon>Shewanellaceae</taxon>
        <taxon>Shewanella</taxon>
    </lineage>
</organism>
<keyword evidence="4" id="KW-1185">Reference proteome</keyword>
<feature type="signal peptide" evidence="1">
    <location>
        <begin position="1"/>
        <end position="18"/>
    </location>
</feature>
<evidence type="ECO:0000313" key="4">
    <source>
        <dbReference type="Proteomes" id="UP000189545"/>
    </source>
</evidence>
<name>A0A1S6HVX8_9GAMM</name>
<dbReference type="Proteomes" id="UP000189545">
    <property type="component" value="Chromosome"/>
</dbReference>
<proteinExistence type="predicted"/>
<dbReference type="STRING" id="225848.Sps_04630"/>
<gene>
    <name evidence="3" type="ORF">Sps_04630</name>
</gene>
<evidence type="ECO:0000313" key="3">
    <source>
        <dbReference type="EMBL" id="AQS39715.1"/>
    </source>
</evidence>
<reference evidence="3 4" key="1">
    <citation type="submission" date="2016-03" db="EMBL/GenBank/DDBJ databases">
        <title>Complete genome sequence of Shewanella psychrophila WP2, a deep sea bacterium isolated from west Pacific sediment.</title>
        <authorList>
            <person name="Xu G."/>
            <person name="Jian H."/>
        </authorList>
    </citation>
    <scope>NUCLEOTIDE SEQUENCE [LARGE SCALE GENOMIC DNA]</scope>
    <source>
        <strain evidence="3 4">WP2</strain>
    </source>
</reference>
<evidence type="ECO:0000259" key="2">
    <source>
        <dbReference type="Pfam" id="PF13590"/>
    </source>
</evidence>
<dbReference type="OrthoDB" id="6226987at2"/>
<keyword evidence="1" id="KW-0732">Signal</keyword>